<feature type="region of interest" description="Disordered" evidence="6">
    <location>
        <begin position="23"/>
        <end position="49"/>
    </location>
</feature>
<feature type="region of interest" description="Disordered" evidence="6">
    <location>
        <begin position="352"/>
        <end position="384"/>
    </location>
</feature>
<comment type="subcellular location">
    <subcellularLocation>
        <location evidence="1">Membrane</location>
        <topology evidence="1">Multi-pass membrane protein</topology>
    </subcellularLocation>
</comment>
<feature type="compositionally biased region" description="Low complexity" evidence="6">
    <location>
        <begin position="744"/>
        <end position="756"/>
    </location>
</feature>
<dbReference type="InterPro" id="IPR027417">
    <property type="entry name" value="P-loop_NTPase"/>
</dbReference>
<dbReference type="Proteomes" id="UP000736787">
    <property type="component" value="Unassembled WGS sequence"/>
</dbReference>
<evidence type="ECO:0000256" key="3">
    <source>
        <dbReference type="ARBA" id="ARBA00022692"/>
    </source>
</evidence>
<feature type="compositionally biased region" description="Low complexity" evidence="6">
    <location>
        <begin position="772"/>
        <end position="783"/>
    </location>
</feature>
<feature type="transmembrane region" description="Helical" evidence="7">
    <location>
        <begin position="1028"/>
        <end position="1048"/>
    </location>
</feature>
<dbReference type="GO" id="GO:0016020">
    <property type="term" value="C:membrane"/>
    <property type="evidence" value="ECO:0007669"/>
    <property type="project" value="UniProtKB-SubCell"/>
</dbReference>
<dbReference type="PANTHER" id="PTHR48041:SF91">
    <property type="entry name" value="ABC TRANSPORTER G FAMILY MEMBER 28"/>
    <property type="match status" value="1"/>
</dbReference>
<dbReference type="PANTHER" id="PTHR48041">
    <property type="entry name" value="ABC TRANSPORTER G FAMILY MEMBER 28"/>
    <property type="match status" value="1"/>
</dbReference>
<feature type="transmembrane region" description="Helical" evidence="7">
    <location>
        <begin position="959"/>
        <end position="992"/>
    </location>
</feature>
<feature type="non-terminal residue" evidence="9">
    <location>
        <position position="1"/>
    </location>
</feature>
<evidence type="ECO:0000313" key="9">
    <source>
        <dbReference type="EMBL" id="KAG2932538.1"/>
    </source>
</evidence>
<dbReference type="EMBL" id="RCMK01000377">
    <property type="protein sequence ID" value="KAG2932538.1"/>
    <property type="molecule type" value="Genomic_DNA"/>
</dbReference>
<keyword evidence="3 7" id="KW-0812">Transmembrane</keyword>
<evidence type="ECO:0000256" key="5">
    <source>
        <dbReference type="ARBA" id="ARBA00023136"/>
    </source>
</evidence>
<evidence type="ECO:0000259" key="8">
    <source>
        <dbReference type="PROSITE" id="PS50893"/>
    </source>
</evidence>
<protein>
    <recommendedName>
        <fullName evidence="8">ABC transporter domain-containing protein</fullName>
    </recommendedName>
</protein>
<feature type="region of interest" description="Disordered" evidence="6">
    <location>
        <begin position="74"/>
        <end position="284"/>
    </location>
</feature>
<feature type="domain" description="ABC transporter" evidence="8">
    <location>
        <begin position="477"/>
        <end position="721"/>
    </location>
</feature>
<evidence type="ECO:0000256" key="4">
    <source>
        <dbReference type="ARBA" id="ARBA00022989"/>
    </source>
</evidence>
<sequence length="1159" mass="124213">TVKTTTRTSTSASGELVKTIEVETTTETETKSGEKSTTVETETKTETATETAATTLRIGSTAAITTIGSTIMSEEVSEVPSSIQETTETTETTGTTGTTYTTVTEEEVTSAPSIEETEETTTYTTVTSANVSEVPSSTQETTETTETTGTTGTTGTTYTTVTEEEVTSAPSIEETEETTTYTTVTSANVSEVPSSTQETTGTTETTETTGTTGTTYTTETTETTETTGTTGTTGTTYTTVTEEEVTSAPSIEETEETTTYTTVTSANVSEVPSSTQETTGTTGTKSIIGLTAGMTAISSTEVAGGVPGETVKTEVFRSEEADDSIVTKTVRTTTHTETSSAGELVTTIEVETTTTSESTNGKTSTTVATETREEMEGSSLTTTSASGAAAFTVESIAEGQENSTRDTKKFVKKGKHSEKKATAASVALHGSIDADQRQSGCVAAAWGEEVGSVSTVSAHLSKYAQALMVQRGHSFKLAFDDLTCAGKVNESSKESSDVVRGVTGYAESRTMTAVIGADRAGKAAFLGALAGEVEESKGEVFYNGNEVSAPVRRRVTGYSWFGDAHAVWHGTTTVREALSLSACLRQDASIPESCKHETVEACLELLGLVELADHHIESCSAVETRLVAIGVELAFAPTVLLLDEPTSGLDEKSAQRILRVLQQVARTGRTVVCSLGDSASSAALRTFDRLLMLSSSGETLFHGETRLVVQYLEALPGVKKMSSGKSITAWALDSMGQGSVSPHAATTTATTTKTTTSVDKARASTKKKKKYASASSMSTGSDTSNREKETRFVQLFQRSEIKRTLLTQMQRVGYVKPGPNDQTPALIAAYKTGNLTAYAASWRTQVTWLVRRVMFSYWRSLASIMTIRSGAAVTTLWERVGAIGLFLVSFLRFLWVFFVARSTEYDTFDGVNQVASLIAWSTLMLGASLAFGAIVRASRGNENACWQREQAWQAYPAMAYHVCSSLVELLFVLVITFVVAVISFTLFGFWSITESGSFLLYWLTLATFSLGQVYLGQWLVRLAPSGSIAAAAGAGINLLPLLTFVWPWRKSALSSLTWLLVPQRFALQALQALVFGTAHSCVYDGEAEGARAESELQCRELRLIPSDQHFYNNQQQVTVHSYAELEYGAERGFVVFRLVELGIFLVVFRILVIVALRKR</sequence>
<name>A0A8T1D3P9_9STRA</name>
<feature type="region of interest" description="Disordered" evidence="6">
    <location>
        <begin position="738"/>
        <end position="786"/>
    </location>
</feature>
<feature type="transmembrane region" description="Helical" evidence="7">
    <location>
        <begin position="1134"/>
        <end position="1156"/>
    </location>
</feature>
<evidence type="ECO:0000256" key="1">
    <source>
        <dbReference type="ARBA" id="ARBA00004141"/>
    </source>
</evidence>
<keyword evidence="2" id="KW-0813">Transport</keyword>
<dbReference type="VEuPathDB" id="FungiDB:PC110_g19253"/>
<dbReference type="GO" id="GO:0042626">
    <property type="term" value="F:ATPase-coupled transmembrane transporter activity"/>
    <property type="evidence" value="ECO:0007669"/>
    <property type="project" value="TreeGrafter"/>
</dbReference>
<dbReference type="InterPro" id="IPR003439">
    <property type="entry name" value="ABC_transporter-like_ATP-bd"/>
</dbReference>
<feature type="transmembrane region" description="Helical" evidence="7">
    <location>
        <begin position="918"/>
        <end position="938"/>
    </location>
</feature>
<dbReference type="InterPro" id="IPR050352">
    <property type="entry name" value="ABCG_transporters"/>
</dbReference>
<accession>A0A8T1D3P9</accession>
<dbReference type="Gene3D" id="3.40.50.300">
    <property type="entry name" value="P-loop containing nucleotide triphosphate hydrolases"/>
    <property type="match status" value="1"/>
</dbReference>
<comment type="caution">
    <text evidence="9">The sequence shown here is derived from an EMBL/GenBank/DDBJ whole genome shotgun (WGS) entry which is preliminary data.</text>
</comment>
<organism evidence="9 10">
    <name type="scientific">Phytophthora cactorum</name>
    <dbReference type="NCBI Taxonomy" id="29920"/>
    <lineage>
        <taxon>Eukaryota</taxon>
        <taxon>Sar</taxon>
        <taxon>Stramenopiles</taxon>
        <taxon>Oomycota</taxon>
        <taxon>Peronosporomycetes</taxon>
        <taxon>Peronosporales</taxon>
        <taxon>Peronosporaceae</taxon>
        <taxon>Phytophthora</taxon>
    </lineage>
</organism>
<dbReference type="AlphaFoldDB" id="A0A8T1D3P9"/>
<dbReference type="GO" id="GO:0005524">
    <property type="term" value="F:ATP binding"/>
    <property type="evidence" value="ECO:0007669"/>
    <property type="project" value="InterPro"/>
</dbReference>
<gene>
    <name evidence="9" type="ORF">PC117_g13110</name>
</gene>
<evidence type="ECO:0000313" key="10">
    <source>
        <dbReference type="Proteomes" id="UP000736787"/>
    </source>
</evidence>
<dbReference type="Pfam" id="PF00005">
    <property type="entry name" value="ABC_tran"/>
    <property type="match status" value="1"/>
</dbReference>
<keyword evidence="4 7" id="KW-1133">Transmembrane helix</keyword>
<feature type="compositionally biased region" description="Low complexity" evidence="6">
    <location>
        <begin position="198"/>
        <end position="240"/>
    </location>
</feature>
<feature type="compositionally biased region" description="Low complexity" evidence="6">
    <location>
        <begin position="85"/>
        <end position="103"/>
    </location>
</feature>
<feature type="transmembrane region" description="Helical" evidence="7">
    <location>
        <begin position="998"/>
        <end position="1016"/>
    </location>
</feature>
<dbReference type="SUPFAM" id="SSF52540">
    <property type="entry name" value="P-loop containing nucleoside triphosphate hydrolases"/>
    <property type="match status" value="1"/>
</dbReference>
<feature type="compositionally biased region" description="Low complexity" evidence="6">
    <location>
        <begin position="138"/>
        <end position="161"/>
    </location>
</feature>
<evidence type="ECO:0000256" key="6">
    <source>
        <dbReference type="SAM" id="MobiDB-lite"/>
    </source>
</evidence>
<feature type="compositionally biased region" description="Polar residues" evidence="6">
    <location>
        <begin position="128"/>
        <end position="137"/>
    </location>
</feature>
<feature type="compositionally biased region" description="Polar residues" evidence="6">
    <location>
        <begin position="265"/>
        <end position="277"/>
    </location>
</feature>
<reference evidence="9" key="1">
    <citation type="submission" date="2018-10" db="EMBL/GenBank/DDBJ databases">
        <title>Effector identification in a new, highly contiguous assembly of the strawberry crown rot pathogen Phytophthora cactorum.</title>
        <authorList>
            <person name="Armitage A.D."/>
            <person name="Nellist C.F."/>
            <person name="Bates H."/>
            <person name="Vickerstaff R.J."/>
            <person name="Harrison R.J."/>
        </authorList>
    </citation>
    <scope>NUCLEOTIDE SEQUENCE</scope>
    <source>
        <strain evidence="9">4040</strain>
    </source>
</reference>
<evidence type="ECO:0000256" key="7">
    <source>
        <dbReference type="SAM" id="Phobius"/>
    </source>
</evidence>
<proteinExistence type="predicted"/>
<dbReference type="PROSITE" id="PS50893">
    <property type="entry name" value="ABC_TRANSPORTER_2"/>
    <property type="match status" value="1"/>
</dbReference>
<feature type="transmembrane region" description="Helical" evidence="7">
    <location>
        <begin position="880"/>
        <end position="898"/>
    </location>
</feature>
<evidence type="ECO:0000256" key="2">
    <source>
        <dbReference type="ARBA" id="ARBA00022448"/>
    </source>
</evidence>
<keyword evidence="5 7" id="KW-0472">Membrane</keyword>
<feature type="compositionally biased region" description="Polar residues" evidence="6">
    <location>
        <begin position="186"/>
        <end position="197"/>
    </location>
</feature>
<dbReference type="GO" id="GO:0016887">
    <property type="term" value="F:ATP hydrolysis activity"/>
    <property type="evidence" value="ECO:0007669"/>
    <property type="project" value="InterPro"/>
</dbReference>
<feature type="compositionally biased region" description="Low complexity" evidence="6">
    <location>
        <begin position="352"/>
        <end position="366"/>
    </location>
</feature>